<dbReference type="RefSeq" id="WP_169930215.1">
    <property type="nucleotide sequence ID" value="NZ_PIPR01000001.1"/>
</dbReference>
<name>A0A7Z6ZU89_9GAMM</name>
<dbReference type="Gene3D" id="3.40.390.10">
    <property type="entry name" value="Collagenase (Catalytic Domain)"/>
    <property type="match status" value="1"/>
</dbReference>
<dbReference type="GO" id="GO:0008237">
    <property type="term" value="F:metallopeptidase activity"/>
    <property type="evidence" value="ECO:0007669"/>
    <property type="project" value="InterPro"/>
</dbReference>
<feature type="domain" description="DUF5117" evidence="3">
    <location>
        <begin position="101"/>
        <end position="290"/>
    </location>
</feature>
<protein>
    <submittedName>
        <fullName evidence="4">Peptidase</fullName>
    </submittedName>
</protein>
<dbReference type="Pfam" id="PF16313">
    <property type="entry name" value="DUF4953"/>
    <property type="match status" value="1"/>
</dbReference>
<gene>
    <name evidence="4" type="ORF">CWE22_04765</name>
</gene>
<dbReference type="SUPFAM" id="SSF55486">
    <property type="entry name" value="Metalloproteases ('zincins'), catalytic domain"/>
    <property type="match status" value="1"/>
</dbReference>
<dbReference type="InterPro" id="IPR032534">
    <property type="entry name" value="EcxA_zinc-bd"/>
</dbReference>
<dbReference type="PANTHER" id="PTHR38478">
    <property type="entry name" value="PEPTIDASE M1A AND M12B"/>
    <property type="match status" value="1"/>
</dbReference>
<feature type="signal peptide" evidence="1">
    <location>
        <begin position="1"/>
        <end position="34"/>
    </location>
</feature>
<evidence type="ECO:0000259" key="2">
    <source>
        <dbReference type="Pfam" id="PF16313"/>
    </source>
</evidence>
<dbReference type="EMBL" id="PIPR01000001">
    <property type="protein sequence ID" value="RUO41479.1"/>
    <property type="molecule type" value="Genomic_DNA"/>
</dbReference>
<dbReference type="Pfam" id="PF17148">
    <property type="entry name" value="DUF5117"/>
    <property type="match status" value="1"/>
</dbReference>
<comment type="caution">
    <text evidence="4">The sequence shown here is derived from an EMBL/GenBank/DDBJ whole genome shotgun (WGS) entry which is preliminary data.</text>
</comment>
<organism evidence="4 5">
    <name type="scientific">Pseudidiomarina aestuarii</name>
    <dbReference type="NCBI Taxonomy" id="624146"/>
    <lineage>
        <taxon>Bacteria</taxon>
        <taxon>Pseudomonadati</taxon>
        <taxon>Pseudomonadota</taxon>
        <taxon>Gammaproteobacteria</taxon>
        <taxon>Alteromonadales</taxon>
        <taxon>Idiomarinaceae</taxon>
        <taxon>Pseudidiomarina</taxon>
    </lineage>
</organism>
<evidence type="ECO:0000256" key="1">
    <source>
        <dbReference type="SAM" id="SignalP"/>
    </source>
</evidence>
<evidence type="ECO:0000259" key="3">
    <source>
        <dbReference type="Pfam" id="PF17148"/>
    </source>
</evidence>
<dbReference type="InterPro" id="IPR034032">
    <property type="entry name" value="Zn_MMP-like_bac"/>
</dbReference>
<dbReference type="Proteomes" id="UP000287766">
    <property type="component" value="Unassembled WGS sequence"/>
</dbReference>
<evidence type="ECO:0000313" key="4">
    <source>
        <dbReference type="EMBL" id="RUO41479.1"/>
    </source>
</evidence>
<accession>A0A7Z6ZU89</accession>
<evidence type="ECO:0000313" key="5">
    <source>
        <dbReference type="Proteomes" id="UP000287766"/>
    </source>
</evidence>
<dbReference type="CDD" id="cd04276">
    <property type="entry name" value="ZnMc_MMP_like_2"/>
    <property type="match status" value="1"/>
</dbReference>
<proteinExistence type="predicted"/>
<dbReference type="InterPro" id="IPR024079">
    <property type="entry name" value="MetalloPept_cat_dom_sf"/>
</dbReference>
<sequence>MPHTKLNLLSTLAASFWFLIVALSVSIVAPTATAQNETTASQDAISTYTAAMTAHAGLFTFYHDANTGKFYLEVPVDAPEFIFQTSLPWGLGSNDIGLDRGQLGATRLANFHIEGDKVLLVEQNTKFRASSPNAAERASIQEAFADSVIAGFTVAAKNDTAVLIDYTPFLLSDVHGVSASLERTKQGSFKVATDRSVVYPERSRSFPENTELEAKVTFTGKGTGAYLRSVAPDPDAITLHLHHSFIALPDDGYQPRAFHPQSGFWSHAFEDYSAPLGQSTTVQYIPRHRFSADEPIIYYLDPGVPEPVRTALLDGGRWWADAFAAAGFPNGFQVKILPADADPMDVRYNVIQWVHRSTRGWSYGASVIDPRTGEILKGHVTLGSLRVRQDMKIAQGLIAPYAESLNEAEQQQRMAAVEAMALARIRQLSAHEIGHTLGIAHNFAASGDDRASVMDYPHPLVSIDTDNNGLTLAAAYKEGIGLWDKRVIAYGYGNEPLDAVIEQNRALGLSYISDRDARPAGGAHPDAHLWDNGSDAVTELERILGVRQTALENFGLANLAPNEPISRLQDIFVPMYLLHRYQTEAAVKMLGGVHYDYGIHDGTAKPLRAVNGSQQQRALRQLLRTIDADTLAVNPTIQAWLQPLAYGEPSNREHFQGATGLIPDAHAMATSSATFSLDLLLHPERLGRLQQQHAHDDTIPAVADVLNGIAATTLAPAQQAQATALEQQLALTSLTAIVHSFQAATSNALLQAQLQAFLLEQQEAWQDAAPSATQAFVMSAFESWFTRGQWPLAKARPLPPGSPI</sequence>
<dbReference type="InterPro" id="IPR033413">
    <property type="entry name" value="DUF5117"/>
</dbReference>
<reference evidence="5" key="1">
    <citation type="journal article" date="2018" name="Front. Microbiol.">
        <title>Genome-Based Analysis Reveals the Taxonomy and Diversity of the Family Idiomarinaceae.</title>
        <authorList>
            <person name="Liu Y."/>
            <person name="Lai Q."/>
            <person name="Shao Z."/>
        </authorList>
    </citation>
    <scope>NUCLEOTIDE SEQUENCE [LARGE SCALE GENOMIC DNA]</scope>
    <source>
        <strain evidence="5">KYW314</strain>
    </source>
</reference>
<feature type="domain" description="EcxA zinc-binding" evidence="2">
    <location>
        <begin position="417"/>
        <end position="717"/>
    </location>
</feature>
<keyword evidence="5" id="KW-1185">Reference proteome</keyword>
<feature type="chain" id="PRO_5031441839" evidence="1">
    <location>
        <begin position="35"/>
        <end position="804"/>
    </location>
</feature>
<dbReference type="PANTHER" id="PTHR38478:SF1">
    <property type="entry name" value="ZINC DEPENDENT METALLOPROTEASE DOMAIN LIPOPROTEIN"/>
    <property type="match status" value="1"/>
</dbReference>
<dbReference type="AlphaFoldDB" id="A0A7Z6ZU89"/>
<keyword evidence="1" id="KW-0732">Signal</keyword>